<dbReference type="AlphaFoldDB" id="A0A6M1L881"/>
<accession>A0A6M1L881</accession>
<organism evidence="1 2">
    <name type="scientific">Verrucosispora sioxanthis</name>
    <dbReference type="NCBI Taxonomy" id="2499994"/>
    <lineage>
        <taxon>Bacteria</taxon>
        <taxon>Bacillati</taxon>
        <taxon>Actinomycetota</taxon>
        <taxon>Actinomycetes</taxon>
        <taxon>Micromonosporales</taxon>
        <taxon>Micromonosporaceae</taxon>
        <taxon>Micromonospora</taxon>
    </lineage>
</organism>
<comment type="caution">
    <text evidence="1">The sequence shown here is derived from an EMBL/GenBank/DDBJ whole genome shotgun (WGS) entry which is preliminary data.</text>
</comment>
<reference evidence="1 2" key="1">
    <citation type="submission" date="2020-02" db="EMBL/GenBank/DDBJ databases">
        <title>Draft Genome Sequence of Verrucosispora sp. Strain CWR15, Isolated from Gulf of Mexico Sponge.</title>
        <authorList>
            <person name="Kennedy S.J."/>
            <person name="Cella E."/>
            <person name="Azarian T."/>
            <person name="Baker B.J."/>
            <person name="Shaw L.N."/>
        </authorList>
    </citation>
    <scope>NUCLEOTIDE SEQUENCE [LARGE SCALE GENOMIC DNA]</scope>
    <source>
        <strain evidence="1 2">CWR15</strain>
    </source>
</reference>
<keyword evidence="2" id="KW-1185">Reference proteome</keyword>
<name>A0A6M1L881_9ACTN</name>
<dbReference type="Proteomes" id="UP000478148">
    <property type="component" value="Unassembled WGS sequence"/>
</dbReference>
<proteinExistence type="predicted"/>
<dbReference type="EMBL" id="SAIY01000005">
    <property type="protein sequence ID" value="NGM14454.1"/>
    <property type="molecule type" value="Genomic_DNA"/>
</dbReference>
<gene>
    <name evidence="1" type="ORF">ENC19_18195</name>
</gene>
<sequence length="147" mass="15547">MIRPDPTAVPTPAMPPLVPPADGWRLPADPDLAPLLGLIFALAADRPDPADRWAGRWVGREHLNGEPVDVLEVATPNPVVPASRTPAAATPDTAAPTRYWLDRAGRLHRVLTDVTGIGPVTVALNRADRPTLRPVEALGGRPGLPAP</sequence>
<evidence type="ECO:0000313" key="2">
    <source>
        <dbReference type="Proteomes" id="UP000478148"/>
    </source>
</evidence>
<protein>
    <submittedName>
        <fullName evidence="1">Uncharacterized protein</fullName>
    </submittedName>
</protein>
<dbReference type="RefSeq" id="WP_164448313.1">
    <property type="nucleotide sequence ID" value="NZ_SAIY01000005.1"/>
</dbReference>
<evidence type="ECO:0000313" key="1">
    <source>
        <dbReference type="EMBL" id="NGM14454.1"/>
    </source>
</evidence>